<dbReference type="EMBL" id="CP130953">
    <property type="protein sequence ID" value="WLF44733.1"/>
    <property type="molecule type" value="Genomic_DNA"/>
</dbReference>
<reference evidence="5" key="2">
    <citation type="submission" date="2023-07" db="EMBL/GenBank/DDBJ databases">
        <title>Genomic analysis of Rhodococcus opacus VOC-14 with glycol ethers degradation activity.</title>
        <authorList>
            <person name="Narkevich D.A."/>
            <person name="Hlushen A.M."/>
            <person name="Akhremchuk A.E."/>
            <person name="Sikolenko M.A."/>
            <person name="Valentovich L.N."/>
        </authorList>
    </citation>
    <scope>NUCLEOTIDE SEQUENCE</scope>
    <source>
        <strain evidence="5">VOC-14</strain>
    </source>
</reference>
<dbReference type="GO" id="GO:0006351">
    <property type="term" value="P:DNA-templated transcription"/>
    <property type="evidence" value="ECO:0007669"/>
    <property type="project" value="InterPro"/>
</dbReference>
<evidence type="ECO:0000259" key="1">
    <source>
        <dbReference type="Pfam" id="PF07848"/>
    </source>
</evidence>
<dbReference type="Proteomes" id="UP001231166">
    <property type="component" value="Chromosome"/>
</dbReference>
<dbReference type="Proteomes" id="UP001066327">
    <property type="component" value="Unassembled WGS sequence"/>
</dbReference>
<keyword evidence="6" id="KW-1185">Reference proteome</keyword>
<dbReference type="Pfam" id="PF08223">
    <property type="entry name" value="PaaX_C"/>
    <property type="match status" value="1"/>
</dbReference>
<feature type="domain" description="Transcriptional repressor PaaX-like C-terminal" evidence="2">
    <location>
        <begin position="215"/>
        <end position="295"/>
    </location>
</feature>
<feature type="domain" description="Transcriptional repressor PaaX-like central Cas2-like" evidence="3">
    <location>
        <begin position="132"/>
        <end position="200"/>
    </location>
</feature>
<name>A0AAX3Y5Z7_RHOOP</name>
<dbReference type="Pfam" id="PF07848">
    <property type="entry name" value="PaaX"/>
    <property type="match status" value="1"/>
</dbReference>
<dbReference type="AlphaFoldDB" id="A0AAX3Y5Z7"/>
<dbReference type="PANTHER" id="PTHR30319">
    <property type="entry name" value="PHENYLACETIC ACID REGULATOR-RELATED TRANSCRIPTIONAL REPRESSOR"/>
    <property type="match status" value="1"/>
</dbReference>
<dbReference type="InterPro" id="IPR013225">
    <property type="entry name" value="PaaX_C"/>
</dbReference>
<evidence type="ECO:0000313" key="4">
    <source>
        <dbReference type="EMBL" id="MCZ4586272.1"/>
    </source>
</evidence>
<evidence type="ECO:0000313" key="6">
    <source>
        <dbReference type="Proteomes" id="UP001066327"/>
    </source>
</evidence>
<dbReference type="EMBL" id="JAPWIS010000011">
    <property type="protein sequence ID" value="MCZ4586272.1"/>
    <property type="molecule type" value="Genomic_DNA"/>
</dbReference>
<organism evidence="5 7">
    <name type="scientific">Rhodococcus opacus</name>
    <name type="common">Nocardia opaca</name>
    <dbReference type="NCBI Taxonomy" id="37919"/>
    <lineage>
        <taxon>Bacteria</taxon>
        <taxon>Bacillati</taxon>
        <taxon>Actinomycetota</taxon>
        <taxon>Actinomycetes</taxon>
        <taxon>Mycobacteriales</taxon>
        <taxon>Nocardiaceae</taxon>
        <taxon>Rhodococcus</taxon>
    </lineage>
</organism>
<gene>
    <name evidence="4" type="ORF">O4328_21720</name>
    <name evidence="5" type="ORF">Q5707_22660</name>
</gene>
<dbReference type="InterPro" id="IPR048846">
    <property type="entry name" value="PaaX-like_central"/>
</dbReference>
<evidence type="ECO:0000313" key="5">
    <source>
        <dbReference type="EMBL" id="WLF44733.1"/>
    </source>
</evidence>
<dbReference type="Gene3D" id="1.10.10.10">
    <property type="entry name" value="Winged helix-like DNA-binding domain superfamily/Winged helix DNA-binding domain"/>
    <property type="match status" value="1"/>
</dbReference>
<dbReference type="PIRSF" id="PIRSF020623">
    <property type="entry name" value="PaaX"/>
    <property type="match status" value="1"/>
</dbReference>
<accession>A0AAX3Y5Z7</accession>
<protein>
    <submittedName>
        <fullName evidence="5">PaaX family transcriptional regulator C-terminal domain-containing protein</fullName>
    </submittedName>
    <submittedName>
        <fullName evidence="4">Phenylacetic acid-responsive transcriptional repressor</fullName>
    </submittedName>
</protein>
<reference evidence="4" key="1">
    <citation type="submission" date="2022-12" db="EMBL/GenBank/DDBJ databases">
        <authorList>
            <person name="Krivoruchko A.V."/>
            <person name="Elkin A."/>
        </authorList>
    </citation>
    <scope>NUCLEOTIDE SEQUENCE</scope>
    <source>
        <strain evidence="4">IEGM 249</strain>
    </source>
</reference>
<evidence type="ECO:0000313" key="7">
    <source>
        <dbReference type="Proteomes" id="UP001231166"/>
    </source>
</evidence>
<evidence type="ECO:0000259" key="3">
    <source>
        <dbReference type="Pfam" id="PF20803"/>
    </source>
</evidence>
<dbReference type="PANTHER" id="PTHR30319:SF1">
    <property type="entry name" value="TRANSCRIPTIONAL REPRESSOR PAAX"/>
    <property type="match status" value="1"/>
</dbReference>
<dbReference type="Gene3D" id="1.20.58.1460">
    <property type="match status" value="1"/>
</dbReference>
<dbReference type="InterPro" id="IPR011965">
    <property type="entry name" value="PaaX_trns_reg"/>
</dbReference>
<dbReference type="InterPro" id="IPR012906">
    <property type="entry name" value="PaaX-like_N"/>
</dbReference>
<proteinExistence type="predicted"/>
<evidence type="ECO:0000259" key="2">
    <source>
        <dbReference type="Pfam" id="PF08223"/>
    </source>
</evidence>
<dbReference type="InterPro" id="IPR036388">
    <property type="entry name" value="WH-like_DNA-bd_sf"/>
</dbReference>
<sequence>MALYEWNPKCGDLSRVRKGELMQAYVEADSVDPPRAEVSERRTPQELLLSFFGALVLDHDRALVNARVFIDVLGYLDVSEPAVRATLNRMVRTGLLDRSQTGRIAAFGMSSGMEELLRQGRERVVSSHPFTPADDNWTLLSYSVPETHRDLRRHLRSQLMWAGFGRLRDGLWIAPGVVDVADILARTEAPDARAFAFAGTPLAGIAPNEFVHTAWDLVHIEQQHRRFVECWRNPANDPPNPVAAFTALGADWVRLLRSDPGLPARYLPDPWPAEQSAAVHDDAVKRLAGPAEDMLDHMILSYSRRR</sequence>
<dbReference type="Pfam" id="PF20803">
    <property type="entry name" value="PaaX_M"/>
    <property type="match status" value="1"/>
</dbReference>
<feature type="domain" description="Transcriptional repressor PaaX-like N-terminal" evidence="1">
    <location>
        <begin position="47"/>
        <end position="107"/>
    </location>
</feature>
<dbReference type="Gene3D" id="3.30.70.2650">
    <property type="match status" value="1"/>
</dbReference>
<dbReference type="RefSeq" id="WP_005260640.1">
    <property type="nucleotide sequence ID" value="NZ_CAJUXZ010000001.1"/>
</dbReference>